<keyword evidence="3" id="KW-1185">Reference proteome</keyword>
<organism evidence="2 3">
    <name type="scientific">Orbilia brochopaga</name>
    <dbReference type="NCBI Taxonomy" id="3140254"/>
    <lineage>
        <taxon>Eukaryota</taxon>
        <taxon>Fungi</taxon>
        <taxon>Dikarya</taxon>
        <taxon>Ascomycota</taxon>
        <taxon>Pezizomycotina</taxon>
        <taxon>Orbiliomycetes</taxon>
        <taxon>Orbiliales</taxon>
        <taxon>Orbiliaceae</taxon>
        <taxon>Orbilia</taxon>
    </lineage>
</organism>
<protein>
    <recommendedName>
        <fullName evidence="4">HMG box domain-containing protein</fullName>
    </recommendedName>
</protein>
<dbReference type="Proteomes" id="UP001375240">
    <property type="component" value="Unassembled WGS sequence"/>
</dbReference>
<reference evidence="2 3" key="1">
    <citation type="submission" date="2019-10" db="EMBL/GenBank/DDBJ databases">
        <authorList>
            <person name="Palmer J.M."/>
        </authorList>
    </citation>
    <scope>NUCLEOTIDE SEQUENCE [LARGE SCALE GENOMIC DNA]</scope>
    <source>
        <strain evidence="2 3">TWF696</strain>
    </source>
</reference>
<feature type="compositionally biased region" description="Basic and acidic residues" evidence="1">
    <location>
        <begin position="120"/>
        <end position="131"/>
    </location>
</feature>
<accession>A0AAV9U225</accession>
<proteinExistence type="predicted"/>
<sequence length="244" mass="27570">MGRVRSQKKKNVFSSFKLKKNNKRCKTGLTEVSSSAPDGCPNLVLLGFQQGLRFRGIYKIFQRHGIKEHGRITQLMQEQWGSCPKYTNKLNKYWWNLQDEQKAHFKMLKQETRSLRKTREKLESTENKAAGEKSTATVDTRADSEDHSKGNIDKLKSFTFKFKSNNAKLSNMIAQKGGPKESTVPQNARSDKVLGNHEEVGMIWKVDKQSLASKASVTKSKGDAGSACTAMKELEYKLASCDLK</sequence>
<dbReference type="AlphaFoldDB" id="A0AAV9U225"/>
<evidence type="ECO:0000313" key="3">
    <source>
        <dbReference type="Proteomes" id="UP001375240"/>
    </source>
</evidence>
<feature type="region of interest" description="Disordered" evidence="1">
    <location>
        <begin position="116"/>
        <end position="148"/>
    </location>
</feature>
<evidence type="ECO:0000313" key="2">
    <source>
        <dbReference type="EMBL" id="KAK6332421.1"/>
    </source>
</evidence>
<comment type="caution">
    <text evidence="2">The sequence shown here is derived from an EMBL/GenBank/DDBJ whole genome shotgun (WGS) entry which is preliminary data.</text>
</comment>
<evidence type="ECO:0008006" key="4">
    <source>
        <dbReference type="Google" id="ProtNLM"/>
    </source>
</evidence>
<gene>
    <name evidence="2" type="ORF">TWF696_003136</name>
</gene>
<dbReference type="EMBL" id="JAVHNQ010000015">
    <property type="protein sequence ID" value="KAK6332421.1"/>
    <property type="molecule type" value="Genomic_DNA"/>
</dbReference>
<name>A0AAV9U225_9PEZI</name>
<evidence type="ECO:0000256" key="1">
    <source>
        <dbReference type="SAM" id="MobiDB-lite"/>
    </source>
</evidence>